<dbReference type="PRINTS" id="PR01490">
    <property type="entry name" value="RTXTOXIND"/>
</dbReference>
<evidence type="ECO:0000313" key="10">
    <source>
        <dbReference type="Proteomes" id="UP000005234"/>
    </source>
</evidence>
<dbReference type="EMBL" id="CP003350">
    <property type="protein sequence ID" value="AFC85598.1"/>
    <property type="molecule type" value="Genomic_DNA"/>
</dbReference>
<gene>
    <name evidence="9" type="ordered locus">Fraau_1139</name>
</gene>
<dbReference type="InterPro" id="IPR006144">
    <property type="entry name" value="Secretion_HlyD_CS"/>
</dbReference>
<keyword evidence="5 8" id="KW-1133">Transmembrane helix</keyword>
<organism evidence="9 10">
    <name type="scientific">Frateuria aurantia (strain ATCC 33424 / DSM 6220 / KCTC 2777 / LMG 1558 / NBRC 3245 / NCIMB 13370)</name>
    <name type="common">Acetobacter aurantius</name>
    <dbReference type="NCBI Taxonomy" id="767434"/>
    <lineage>
        <taxon>Bacteria</taxon>
        <taxon>Pseudomonadati</taxon>
        <taxon>Pseudomonadota</taxon>
        <taxon>Gammaproteobacteria</taxon>
        <taxon>Lysobacterales</taxon>
        <taxon>Rhodanobacteraceae</taxon>
        <taxon>Frateuria</taxon>
    </lineage>
</organism>
<keyword evidence="4 8" id="KW-0812">Transmembrane</keyword>
<dbReference type="PROSITE" id="PS00543">
    <property type="entry name" value="HLYD_FAMILY"/>
    <property type="match status" value="1"/>
</dbReference>
<dbReference type="AlphaFoldDB" id="H8L404"/>
<dbReference type="PANTHER" id="PTHR30386">
    <property type="entry name" value="MEMBRANE FUSION SUBUNIT OF EMRAB-TOLC MULTIDRUG EFFLUX PUMP"/>
    <property type="match status" value="1"/>
</dbReference>
<dbReference type="KEGG" id="fau:Fraau_1139"/>
<dbReference type="PANTHER" id="PTHR30386:SF28">
    <property type="entry name" value="EXPORTED PROTEIN"/>
    <property type="match status" value="1"/>
</dbReference>
<evidence type="ECO:0000256" key="2">
    <source>
        <dbReference type="ARBA" id="ARBA00009477"/>
    </source>
</evidence>
<comment type="subcellular location">
    <subcellularLocation>
        <location evidence="1">Membrane</location>
        <topology evidence="1">Single-pass membrane protein</topology>
    </subcellularLocation>
</comment>
<dbReference type="GO" id="GO:0016020">
    <property type="term" value="C:membrane"/>
    <property type="evidence" value="ECO:0007669"/>
    <property type="project" value="UniProtKB-SubCell"/>
</dbReference>
<sequence length="431" mass="48526">MAQPIFRPQALQHQRQRWNGHAMLATPLPLIAVTAVSLLFLAALLWLLIEGRYTRRVSVGGEVITQPHAITLYAPQQGYVSQALASPGEVVVKDAVLYQLNVDRSTRSGEVNSRGAEQIRSQIERIDTIVASLETSKTQTLDNLRQQLAMYRQDRSQARKVADSARVGMGDMLRNMQNYESYLKRGLITKDQSSNQRYLYYQQQYQYQSLYSQSRQDELQIANIGSQLTTRAAEFDNQIAQYRARRDDLQRQLDETEAKGSLLIKAPAPGRVQSMAVTVGQMVQPGDSLAQLSPATDSAWRLIFWVPSSSVPYVRPGQHINIRYDAFPYQKFSQFDGLITSVSAVAAAPQEMASYSNPPAADPRTGGRADTFYKVTVQPGRVHFRYRDSQLQLSSGMRAEATLFLERRPLYQWILAPFYDIRTSVSGPVHG</sequence>
<keyword evidence="7" id="KW-0175">Coiled coil</keyword>
<feature type="transmembrane region" description="Helical" evidence="8">
    <location>
        <begin position="28"/>
        <end position="49"/>
    </location>
</feature>
<keyword evidence="3" id="KW-0813">Transport</keyword>
<name>H8L404_FRAAD</name>
<proteinExistence type="inferred from homology"/>
<reference evidence="9" key="1">
    <citation type="submission" date="2012-02" db="EMBL/GenBank/DDBJ databases">
        <title>The complete genome of Frateuria aurantia DSM 6220.</title>
        <authorList>
            <consortium name="US DOE Joint Genome Institute (JGI-PGF)"/>
            <person name="Lucas S."/>
            <person name="Copeland A."/>
            <person name="Lapidus A."/>
            <person name="Glavina del Rio T."/>
            <person name="Dalin E."/>
            <person name="Tice H."/>
            <person name="Bruce D."/>
            <person name="Goodwin L."/>
            <person name="Pitluck S."/>
            <person name="Peters L."/>
            <person name="Ovchinnikova G."/>
            <person name="Teshima H."/>
            <person name="Kyrpides N."/>
            <person name="Mavromatis K."/>
            <person name="Ivanova N."/>
            <person name="Brettin T."/>
            <person name="Detter J.C."/>
            <person name="Han C."/>
            <person name="Larimer F."/>
            <person name="Land M."/>
            <person name="Hauser L."/>
            <person name="Markowitz V."/>
            <person name="Cheng J.-F."/>
            <person name="Hugenholtz P."/>
            <person name="Woyke T."/>
            <person name="Wu D."/>
            <person name="Brambilla E."/>
            <person name="Klenk H.-P."/>
            <person name="Eisen J.A."/>
        </authorList>
    </citation>
    <scope>NUCLEOTIDE SEQUENCE</scope>
    <source>
        <strain evidence="9">DSM 6220</strain>
    </source>
</reference>
<protein>
    <submittedName>
        <fullName evidence="9">Multidrug resistance efflux pump</fullName>
    </submittedName>
</protein>
<feature type="coiled-coil region" evidence="7">
    <location>
        <begin position="232"/>
        <end position="259"/>
    </location>
</feature>
<evidence type="ECO:0000313" key="9">
    <source>
        <dbReference type="EMBL" id="AFC85598.1"/>
    </source>
</evidence>
<evidence type="ECO:0000256" key="5">
    <source>
        <dbReference type="ARBA" id="ARBA00022989"/>
    </source>
</evidence>
<keyword evidence="6 8" id="KW-0472">Membrane</keyword>
<dbReference type="STRING" id="767434.Fraau_1139"/>
<comment type="similarity">
    <text evidence="2">Belongs to the membrane fusion protein (MFP) (TC 8.A.1) family.</text>
</comment>
<dbReference type="HOGENOM" id="CLU_023976_4_0_6"/>
<evidence type="ECO:0000256" key="3">
    <source>
        <dbReference type="ARBA" id="ARBA00022448"/>
    </source>
</evidence>
<dbReference type="eggNOG" id="COG0845">
    <property type="taxonomic scope" value="Bacteria"/>
</dbReference>
<evidence type="ECO:0000256" key="6">
    <source>
        <dbReference type="ARBA" id="ARBA00023136"/>
    </source>
</evidence>
<dbReference type="InterPro" id="IPR050739">
    <property type="entry name" value="MFP"/>
</dbReference>
<evidence type="ECO:0000256" key="4">
    <source>
        <dbReference type="ARBA" id="ARBA00022692"/>
    </source>
</evidence>
<dbReference type="RefSeq" id="WP_014402604.1">
    <property type="nucleotide sequence ID" value="NC_017033.1"/>
</dbReference>
<keyword evidence="10" id="KW-1185">Reference proteome</keyword>
<accession>H8L404</accession>
<evidence type="ECO:0000256" key="8">
    <source>
        <dbReference type="SAM" id="Phobius"/>
    </source>
</evidence>
<dbReference type="Gene3D" id="2.40.30.170">
    <property type="match status" value="1"/>
</dbReference>
<evidence type="ECO:0000256" key="7">
    <source>
        <dbReference type="SAM" id="Coils"/>
    </source>
</evidence>
<evidence type="ECO:0000256" key="1">
    <source>
        <dbReference type="ARBA" id="ARBA00004167"/>
    </source>
</evidence>
<dbReference type="GO" id="GO:0009306">
    <property type="term" value="P:protein secretion"/>
    <property type="evidence" value="ECO:0007669"/>
    <property type="project" value="InterPro"/>
</dbReference>
<dbReference type="Proteomes" id="UP000005234">
    <property type="component" value="Chromosome"/>
</dbReference>